<feature type="region of interest" description="Disordered" evidence="5">
    <location>
        <begin position="577"/>
        <end position="605"/>
    </location>
</feature>
<evidence type="ECO:0000256" key="4">
    <source>
        <dbReference type="PROSITE-ProRule" id="PRU00325"/>
    </source>
</evidence>
<dbReference type="Pfam" id="PF21055">
    <property type="entry name" value="ZSWIM4-8_C"/>
    <property type="match status" value="1"/>
</dbReference>
<reference evidence="8" key="1">
    <citation type="submission" date="2020-01" db="EMBL/GenBank/DDBJ databases">
        <title>Draft genome sequence of the Termite Coptotermes fromosanus.</title>
        <authorList>
            <person name="Itakura S."/>
            <person name="Yosikawa Y."/>
            <person name="Umezawa K."/>
        </authorList>
    </citation>
    <scope>NUCLEOTIDE SEQUENCE [LARGE SCALE GENOMIC DNA]</scope>
</reference>
<sequence>MLDWEEADRFSFEDSDRFEEDSLCSWSSEPESLCNNWRGWKRPTLGSGTFGPSKRSTEDGGIQVPSLGELTARCVASHIPFELVEHVYPPVPEQLQLRIAFWSFPDNEEDIRLYSCLANGSADEFQRGEHLFKNRAVKDPLQIGNASVWPPPSVGQARGQYNVAVTFDRRRITSCNCTCSSTAYWCSHVVAVCLHRIHQPTQVCLRAPVSESLSRLHREQLQKFAQYLISELPQQILPTAQRLLDELLSSQPSAINTVCGAPDPTAGASANDQTSWYLDEKTLHDNIKKILIKFCVPAPIVFSDVNYLSAAAPPAAAEWSNLLRPLRGREPEGMWNLLSIVREMFKRNDRNAIPLLEIITEECMACEQILVWWFNTKVALHNGSSGHGGGKHSNVNSNSHTSQHACSSLFDEIVVLWRLAALNPGLSPEERELLHGQFRDWHLKIVEKVSESFSSAGGNSSGNCGTNMKNVNIFRNDVEVFTGFKPAIEACYMDWDDYPLPGITYTSGASRLYHCPFTCFRHSGDSTRADSVVVNQVRQEYHCATSVVAQRIKRPARISELVEFSYTHHDLSLSPITLSGVPNLNNSRDRDGNRSSVSSEGFCENDADTDILNENVVLIGPTMQVNSGDTDSQEGGGSDSASSSGASTSIGRILDDPCKKQRAGPGSMSLRNTHLKPVTSAESQSEDSDNNYRGKTCSRGGVSPPEDLEASRRPSKDESSSSSNSDSQQSGDEYNVYYYDPKALLSHSNGGGVGNVAAGVSGSGSGAGNSGASTGVSERKSVSKRDEQNPLSPSTVFANLRKTEDVWDILFARAEGLHAHGHGKEACTLGVRLAKELLANPPDLMVELPPPPGKGKRKKQMNPASHQLSCLASATLAKCAFLCTVLAENLEHFHLAFCVGMFGLEMARPPASTKPLEVKLTNQESELVNLLKRIPLGNRELNMIRERAEQLKEGTLRSRGEALLPIMLASFIFDILLLSPSLRLPTDEALGFEAAVAALGLKANVSEAEHPLLCEGTRRQRGDLAIALLVHYKDDPGKVARIMDKLLDREVHQLLKTPIVSSMYSTKNQVTEVIVLYTGYGLCVYVCKLNFCSLAAGPSSRPHSSTSAEVEQGLATLSLSSPAAAATTGPPNTVQQVTSTRTKEASRFKGKRAYPSIPNQPSEAGAHFMFELAKTVLTKAGGNSSTSLFTQASTSQNHHGPHRALHICAFQIGLYALGLHNCVSPNWLSRTYSSHVSWITGQAMEIGAPAISFLIDTWEGHLTPPEAVSIADRASRGCDLNIVRAAAELALSCLPHAHALNPNEIQRAILQCKEQSDLMLEHSCLTVENAAKGGGVYPEVLFQVAKYWYELYMRHTPGGGEQPMENDMPHDSLTLDTSSGALVTMVESTPPSIEIAQQLPTGLVPPNTGVLQGSIAGTPGAQPVVVTTTPPPPYPQHPTVTTLAPLGVGMSVPYTVSPYSFAVQGLHPHPHHHPHFGSPLNHHPHTVTLPPPPHLQMYLSPPAFQYPPHAANQQAAYTNLPPNAGAPGLPPNLQYYGTAVTLAPTTSATVGIRPAAVVANANGAAPPHHHIYPIPATTIQQAGTLQVHRQQSQQFNQTQLRYLLAAYRVGMLALETLARRVHDDRPQAKYARNPPYGEDVKWLLRVAKKLGTQYLHQFCVCAVNSIVSPFVLHDVALEAAHYLSRNNPGLIMQHLRSALTPLVQKCQQMYIQCMHQKLYHLTTADYEDFVNIVCSARAAFQITPDGNTQFKEWLQSIR</sequence>
<evidence type="ECO:0000259" key="6">
    <source>
        <dbReference type="PROSITE" id="PS50966"/>
    </source>
</evidence>
<dbReference type="PANTHER" id="PTHR22619">
    <property type="entry name" value="ZINC FINGER SWIM DOMAIN CONTAINING PROTEIN 4, 5, 6"/>
    <property type="match status" value="1"/>
</dbReference>
<feature type="region of interest" description="Disordered" evidence="5">
    <location>
        <begin position="764"/>
        <end position="793"/>
    </location>
</feature>
<dbReference type="PANTHER" id="PTHR22619:SF1">
    <property type="entry name" value="ZINC FINGER SWIM DOMAIN-CONTAINING PROTEIN 8"/>
    <property type="match status" value="1"/>
</dbReference>
<gene>
    <name evidence="7" type="ORF">Cfor_00427</name>
</gene>
<dbReference type="EMBL" id="BLKM01000679">
    <property type="protein sequence ID" value="GFG37178.1"/>
    <property type="molecule type" value="Genomic_DNA"/>
</dbReference>
<dbReference type="InterPro" id="IPR048370">
    <property type="entry name" value="ZSWIM4-8_C"/>
</dbReference>
<comment type="caution">
    <text evidence="7">The sequence shown here is derived from an EMBL/GenBank/DDBJ whole genome shotgun (WGS) entry which is preliminary data.</text>
</comment>
<dbReference type="PROSITE" id="PS50966">
    <property type="entry name" value="ZF_SWIM"/>
    <property type="match status" value="1"/>
</dbReference>
<protein>
    <recommendedName>
        <fullName evidence="6">SWIM-type domain-containing protein</fullName>
    </recommendedName>
</protein>
<keyword evidence="3" id="KW-0862">Zinc</keyword>
<feature type="compositionally biased region" description="Low complexity" evidence="5">
    <location>
        <begin position="639"/>
        <end position="651"/>
    </location>
</feature>
<feature type="compositionally biased region" description="Polar residues" evidence="5">
    <location>
        <begin position="577"/>
        <end position="586"/>
    </location>
</feature>
<evidence type="ECO:0000256" key="1">
    <source>
        <dbReference type="ARBA" id="ARBA00022723"/>
    </source>
</evidence>
<accession>A0A6L2Q2X7</accession>
<dbReference type="InterPro" id="IPR057945">
    <property type="entry name" value="TPR_ZSWIM8"/>
</dbReference>
<feature type="non-terminal residue" evidence="7">
    <location>
        <position position="1758"/>
    </location>
</feature>
<evidence type="ECO:0000313" key="7">
    <source>
        <dbReference type="EMBL" id="GFG37178.1"/>
    </source>
</evidence>
<dbReference type="OrthoDB" id="10013584at2759"/>
<dbReference type="FunCoup" id="A0A6L2Q2X7">
    <property type="interactions" value="624"/>
</dbReference>
<name>A0A6L2Q2X7_COPFO</name>
<feature type="region of interest" description="Disordered" evidence="5">
    <location>
        <begin position="1121"/>
        <end position="1156"/>
    </location>
</feature>
<feature type="region of interest" description="Disordered" evidence="5">
    <location>
        <begin position="623"/>
        <end position="733"/>
    </location>
</feature>
<evidence type="ECO:0000256" key="2">
    <source>
        <dbReference type="ARBA" id="ARBA00022771"/>
    </source>
</evidence>
<dbReference type="InParanoid" id="A0A6L2Q2X7"/>
<organism evidence="7 8">
    <name type="scientific">Coptotermes formosanus</name>
    <name type="common">Formosan subterranean termite</name>
    <dbReference type="NCBI Taxonomy" id="36987"/>
    <lineage>
        <taxon>Eukaryota</taxon>
        <taxon>Metazoa</taxon>
        <taxon>Ecdysozoa</taxon>
        <taxon>Arthropoda</taxon>
        <taxon>Hexapoda</taxon>
        <taxon>Insecta</taxon>
        <taxon>Pterygota</taxon>
        <taxon>Neoptera</taxon>
        <taxon>Polyneoptera</taxon>
        <taxon>Dictyoptera</taxon>
        <taxon>Blattodea</taxon>
        <taxon>Blattoidea</taxon>
        <taxon>Termitoidae</taxon>
        <taxon>Rhinotermitidae</taxon>
        <taxon>Coptotermes</taxon>
    </lineage>
</organism>
<feature type="compositionally biased region" description="Basic and acidic residues" evidence="5">
    <location>
        <begin position="709"/>
        <end position="719"/>
    </location>
</feature>
<feature type="compositionally biased region" description="Low complexity" evidence="5">
    <location>
        <begin position="1121"/>
        <end position="1131"/>
    </location>
</feature>
<dbReference type="Proteomes" id="UP000502823">
    <property type="component" value="Unassembled WGS sequence"/>
</dbReference>
<evidence type="ECO:0000313" key="8">
    <source>
        <dbReference type="Proteomes" id="UP000502823"/>
    </source>
</evidence>
<feature type="compositionally biased region" description="Low complexity" evidence="5">
    <location>
        <begin position="720"/>
        <end position="730"/>
    </location>
</feature>
<dbReference type="InterPro" id="IPR007527">
    <property type="entry name" value="Znf_SWIM"/>
</dbReference>
<dbReference type="GO" id="GO:0008270">
    <property type="term" value="F:zinc ion binding"/>
    <property type="evidence" value="ECO:0007669"/>
    <property type="project" value="UniProtKB-KW"/>
</dbReference>
<proteinExistence type="predicted"/>
<keyword evidence="1" id="KW-0479">Metal-binding</keyword>
<keyword evidence="2 4" id="KW-0863">Zinc-finger</keyword>
<feature type="compositionally biased region" description="Basic and acidic residues" evidence="5">
    <location>
        <begin position="777"/>
        <end position="788"/>
    </location>
</feature>
<evidence type="ECO:0000256" key="5">
    <source>
        <dbReference type="SAM" id="MobiDB-lite"/>
    </source>
</evidence>
<dbReference type="Pfam" id="PF25572">
    <property type="entry name" value="TPR_ZSWIM8"/>
    <property type="match status" value="1"/>
</dbReference>
<feature type="domain" description="SWIM-type" evidence="6">
    <location>
        <begin position="161"/>
        <end position="197"/>
    </location>
</feature>
<dbReference type="Pfam" id="PF04434">
    <property type="entry name" value="SWIM"/>
    <property type="match status" value="1"/>
</dbReference>
<dbReference type="GO" id="GO:0031462">
    <property type="term" value="C:Cul2-RING ubiquitin ligase complex"/>
    <property type="evidence" value="ECO:0007669"/>
    <property type="project" value="TreeGrafter"/>
</dbReference>
<evidence type="ECO:0000256" key="3">
    <source>
        <dbReference type="ARBA" id="ARBA00022833"/>
    </source>
</evidence>
<keyword evidence="8" id="KW-1185">Reference proteome</keyword>